<protein>
    <submittedName>
        <fullName evidence="3">Helix-turn-helix transcriptional regulator</fullName>
    </submittedName>
</protein>
<evidence type="ECO:0000259" key="2">
    <source>
        <dbReference type="PROSITE" id="PS50943"/>
    </source>
</evidence>
<dbReference type="InterPro" id="IPR043917">
    <property type="entry name" value="DUF5753"/>
</dbReference>
<evidence type="ECO:0000313" key="3">
    <source>
        <dbReference type="EMBL" id="TQF03075.1"/>
    </source>
</evidence>
<dbReference type="SMART" id="SM00530">
    <property type="entry name" value="HTH_XRE"/>
    <property type="match status" value="1"/>
</dbReference>
<dbReference type="AlphaFoldDB" id="A0A540W231"/>
<accession>A0A540W231</accession>
<comment type="caution">
    <text evidence="3">The sequence shown here is derived from an EMBL/GenBank/DDBJ whole genome shotgun (WGS) entry which is preliminary data.</text>
</comment>
<sequence length="299" mass="33796">MTITGQRNGLQPAEPGEEKRPEAPEDSEGAADFFRAIGKMIKLLRERKGLTQKEFGQLIGYGEDQVSSLERGRRTLHPDMLEIVDRVLDAGGLLLALKPDLEAAKSRARVRHPAWFRDFVRLEAEAVELHGYSTHFIPGLLQTEQHARALYYMRRPLLAEQTIEERVMARLARQTILAKWPFPEFSWIIEEAVLRRPIGGWDVHHGQLEQLIRIGRQRNVSLQVMPMDRAEHAGMGGPFTLITPKGRGQVGYVEAQNISRLCTVAEEVRILASQYGLLRAQALTPPESTALIQKMLGER</sequence>
<evidence type="ECO:0000256" key="1">
    <source>
        <dbReference type="SAM" id="MobiDB-lite"/>
    </source>
</evidence>
<dbReference type="PROSITE" id="PS50943">
    <property type="entry name" value="HTH_CROC1"/>
    <property type="match status" value="1"/>
</dbReference>
<organism evidence="3 4">
    <name type="scientific">Kitasatospora acidiphila</name>
    <dbReference type="NCBI Taxonomy" id="2567942"/>
    <lineage>
        <taxon>Bacteria</taxon>
        <taxon>Bacillati</taxon>
        <taxon>Actinomycetota</taxon>
        <taxon>Actinomycetes</taxon>
        <taxon>Kitasatosporales</taxon>
        <taxon>Streptomycetaceae</taxon>
        <taxon>Kitasatospora</taxon>
    </lineage>
</organism>
<dbReference type="OrthoDB" id="3669136at2"/>
<feature type="region of interest" description="Disordered" evidence="1">
    <location>
        <begin position="1"/>
        <end position="28"/>
    </location>
</feature>
<dbReference type="InterPro" id="IPR001387">
    <property type="entry name" value="Cro/C1-type_HTH"/>
</dbReference>
<dbReference type="InterPro" id="IPR010982">
    <property type="entry name" value="Lambda_DNA-bd_dom_sf"/>
</dbReference>
<dbReference type="Gene3D" id="1.10.260.40">
    <property type="entry name" value="lambda repressor-like DNA-binding domains"/>
    <property type="match status" value="1"/>
</dbReference>
<dbReference type="CDD" id="cd00093">
    <property type="entry name" value="HTH_XRE"/>
    <property type="match status" value="1"/>
</dbReference>
<dbReference type="Pfam" id="PF19054">
    <property type="entry name" value="DUF5753"/>
    <property type="match status" value="1"/>
</dbReference>
<proteinExistence type="predicted"/>
<dbReference type="Pfam" id="PF13560">
    <property type="entry name" value="HTH_31"/>
    <property type="match status" value="1"/>
</dbReference>
<dbReference type="Proteomes" id="UP000319103">
    <property type="component" value="Unassembled WGS sequence"/>
</dbReference>
<dbReference type="EMBL" id="VIGB01000003">
    <property type="protein sequence ID" value="TQF03075.1"/>
    <property type="molecule type" value="Genomic_DNA"/>
</dbReference>
<gene>
    <name evidence="3" type="ORF">E6W39_13455</name>
</gene>
<reference evidence="3 4" key="1">
    <citation type="submission" date="2019-06" db="EMBL/GenBank/DDBJ databases">
        <title>Description of Kitasatospora acidophila sp. nov. isolated from pine grove soil, and reclassification of Streptomyces novaecaesareae to Kitasatospora novaeceasareae comb. nov.</title>
        <authorList>
            <person name="Kim M.J."/>
        </authorList>
    </citation>
    <scope>NUCLEOTIDE SEQUENCE [LARGE SCALE GENOMIC DNA]</scope>
    <source>
        <strain evidence="3 4">MMS16-CNU292</strain>
    </source>
</reference>
<feature type="domain" description="HTH cro/C1-type" evidence="2">
    <location>
        <begin position="41"/>
        <end position="94"/>
    </location>
</feature>
<dbReference type="SUPFAM" id="SSF47413">
    <property type="entry name" value="lambda repressor-like DNA-binding domains"/>
    <property type="match status" value="1"/>
</dbReference>
<name>A0A540W231_9ACTN</name>
<evidence type="ECO:0000313" key="4">
    <source>
        <dbReference type="Proteomes" id="UP000319103"/>
    </source>
</evidence>
<keyword evidence="4" id="KW-1185">Reference proteome</keyword>
<dbReference type="GO" id="GO:0003677">
    <property type="term" value="F:DNA binding"/>
    <property type="evidence" value="ECO:0007669"/>
    <property type="project" value="InterPro"/>
</dbReference>
<dbReference type="RefSeq" id="WP_141633755.1">
    <property type="nucleotide sequence ID" value="NZ_VIGB01000003.1"/>
</dbReference>